<gene>
    <name evidence="2" type="ORF">DEW08_12970</name>
</gene>
<dbReference type="CDD" id="cd04301">
    <property type="entry name" value="NAT_SF"/>
    <property type="match status" value="1"/>
</dbReference>
<dbReference type="EMBL" id="CP029353">
    <property type="protein sequence ID" value="AWK87018.1"/>
    <property type="molecule type" value="Genomic_DNA"/>
</dbReference>
<dbReference type="AlphaFoldDB" id="A0A2S2CRA5"/>
<dbReference type="Pfam" id="PF00583">
    <property type="entry name" value="Acetyltransf_1"/>
    <property type="match status" value="1"/>
</dbReference>
<dbReference type="SUPFAM" id="SSF55729">
    <property type="entry name" value="Acyl-CoA N-acyltransferases (Nat)"/>
    <property type="match status" value="1"/>
</dbReference>
<dbReference type="GO" id="GO:0016747">
    <property type="term" value="F:acyltransferase activity, transferring groups other than amino-acyl groups"/>
    <property type="evidence" value="ECO:0007669"/>
    <property type="project" value="InterPro"/>
</dbReference>
<accession>A0A2S2CRA5</accession>
<name>A0A2S2CRA5_9PROT</name>
<organism evidence="2 3">
    <name type="scientific">Azospirillum thermophilum</name>
    <dbReference type="NCBI Taxonomy" id="2202148"/>
    <lineage>
        <taxon>Bacteria</taxon>
        <taxon>Pseudomonadati</taxon>
        <taxon>Pseudomonadota</taxon>
        <taxon>Alphaproteobacteria</taxon>
        <taxon>Rhodospirillales</taxon>
        <taxon>Azospirillaceae</taxon>
        <taxon>Azospirillum</taxon>
    </lineage>
</organism>
<dbReference type="Proteomes" id="UP000245629">
    <property type="component" value="Chromosome 2"/>
</dbReference>
<dbReference type="OrthoDB" id="275336at2"/>
<sequence>MAQDFLNQPAASPVPPGHLPVIVTYLEMASPPDRPAVPKPPGDLALVRANPPTWSFYRYLYDTVGEPWLWHERRRMPRKELERSIHDPRVEVWVLYVDGTPAGYFELDGRAPEMDLAYFGLIPDFIGRKLGPWFLDSAIRMAWERKPKTLLVNTCSFDHPKALGLYQKMGFVPIRHVARRIRDPRVDGFLPRSAGAHIPIVE</sequence>
<dbReference type="RefSeq" id="WP_109327719.1">
    <property type="nucleotide sequence ID" value="NZ_CP029353.1"/>
</dbReference>
<protein>
    <submittedName>
        <fullName evidence="2">N-acetyltransferase</fullName>
    </submittedName>
</protein>
<feature type="domain" description="N-acetyltransferase" evidence="1">
    <location>
        <begin position="44"/>
        <end position="193"/>
    </location>
</feature>
<keyword evidence="2" id="KW-0808">Transferase</keyword>
<keyword evidence="3" id="KW-1185">Reference proteome</keyword>
<proteinExistence type="predicted"/>
<evidence type="ECO:0000313" key="3">
    <source>
        <dbReference type="Proteomes" id="UP000245629"/>
    </source>
</evidence>
<dbReference type="KEGG" id="azz:DEW08_12970"/>
<dbReference type="PROSITE" id="PS51186">
    <property type="entry name" value="GNAT"/>
    <property type="match status" value="1"/>
</dbReference>
<reference evidence="3" key="1">
    <citation type="submission" date="2018-05" db="EMBL/GenBank/DDBJ databases">
        <title>Azospirillum thermophila sp. nov., a novel isolated from hot spring.</title>
        <authorList>
            <person name="Zhao Z."/>
        </authorList>
    </citation>
    <scope>NUCLEOTIDE SEQUENCE [LARGE SCALE GENOMIC DNA]</scope>
    <source>
        <strain evidence="3">CFH 70021</strain>
    </source>
</reference>
<dbReference type="InterPro" id="IPR000182">
    <property type="entry name" value="GNAT_dom"/>
</dbReference>
<evidence type="ECO:0000313" key="2">
    <source>
        <dbReference type="EMBL" id="AWK87018.1"/>
    </source>
</evidence>
<dbReference type="InterPro" id="IPR016181">
    <property type="entry name" value="Acyl_CoA_acyltransferase"/>
</dbReference>
<dbReference type="Gene3D" id="3.40.630.30">
    <property type="match status" value="1"/>
</dbReference>
<evidence type="ECO:0000259" key="1">
    <source>
        <dbReference type="PROSITE" id="PS51186"/>
    </source>
</evidence>